<organism evidence="1 2">
    <name type="scientific">Nonomuraea endophytica</name>
    <dbReference type="NCBI Taxonomy" id="714136"/>
    <lineage>
        <taxon>Bacteria</taxon>
        <taxon>Bacillati</taxon>
        <taxon>Actinomycetota</taxon>
        <taxon>Actinomycetes</taxon>
        <taxon>Streptosporangiales</taxon>
        <taxon>Streptosporangiaceae</taxon>
        <taxon>Nonomuraea</taxon>
    </lineage>
</organism>
<evidence type="ECO:0000313" key="2">
    <source>
        <dbReference type="Proteomes" id="UP000568380"/>
    </source>
</evidence>
<dbReference type="Proteomes" id="UP000568380">
    <property type="component" value="Unassembled WGS sequence"/>
</dbReference>
<sequence>MDITTKPPAAPTGRETRDALLKRTIRSAVPLRKTFVQKEPGQEPRHGPLHVFVKNKDLRGLRAYLMVVAASSGENDDGWTTSLDSLVWARLLDAHETATEQSARTAAWRALGRLEDRRLIRRARGRRVTDIQVTLLREDGSGDTYTRPGIADKDRYLQLPVAFWRRGWDAKLDLPAMAMLLTVAREKPWSTFPGSMMQRWYGWSEDTAQRGLTALREHRLLERREHYELRPLSPTGSSLMYQYRLARWLRPAPKQRPEHLQAGA</sequence>
<protein>
    <submittedName>
        <fullName evidence="1">Uncharacterized protein</fullName>
    </submittedName>
</protein>
<dbReference type="AlphaFoldDB" id="A0A7W8A0W7"/>
<gene>
    <name evidence="1" type="ORF">HNR40_002979</name>
</gene>
<name>A0A7W8A0W7_9ACTN</name>
<reference evidence="1 2" key="1">
    <citation type="submission" date="2020-08" db="EMBL/GenBank/DDBJ databases">
        <title>Genomic Encyclopedia of Type Strains, Phase IV (KMG-IV): sequencing the most valuable type-strain genomes for metagenomic binning, comparative biology and taxonomic classification.</title>
        <authorList>
            <person name="Goeker M."/>
        </authorList>
    </citation>
    <scope>NUCLEOTIDE SEQUENCE [LARGE SCALE GENOMIC DNA]</scope>
    <source>
        <strain evidence="1 2">DSM 45385</strain>
    </source>
</reference>
<proteinExistence type="predicted"/>
<dbReference type="RefSeq" id="WP_246509042.1">
    <property type="nucleotide sequence ID" value="NZ_JACHIN010000003.1"/>
</dbReference>
<dbReference type="EMBL" id="JACHIN010000003">
    <property type="protein sequence ID" value="MBB5077506.1"/>
    <property type="molecule type" value="Genomic_DNA"/>
</dbReference>
<accession>A0A7W8A0W7</accession>
<comment type="caution">
    <text evidence="1">The sequence shown here is derived from an EMBL/GenBank/DDBJ whole genome shotgun (WGS) entry which is preliminary data.</text>
</comment>
<keyword evidence="2" id="KW-1185">Reference proteome</keyword>
<evidence type="ECO:0000313" key="1">
    <source>
        <dbReference type="EMBL" id="MBB5077506.1"/>
    </source>
</evidence>